<organism evidence="13 14">
    <name type="scientific">Marasmius oreades</name>
    <name type="common">fairy-ring Marasmius</name>
    <dbReference type="NCBI Taxonomy" id="181124"/>
    <lineage>
        <taxon>Eukaryota</taxon>
        <taxon>Fungi</taxon>
        <taxon>Dikarya</taxon>
        <taxon>Basidiomycota</taxon>
        <taxon>Agaricomycotina</taxon>
        <taxon>Agaricomycetes</taxon>
        <taxon>Agaricomycetidae</taxon>
        <taxon>Agaricales</taxon>
        <taxon>Marasmiineae</taxon>
        <taxon>Marasmiaceae</taxon>
        <taxon>Marasmius</taxon>
    </lineage>
</organism>
<dbReference type="EMBL" id="CM032190">
    <property type="protein sequence ID" value="KAG7086577.1"/>
    <property type="molecule type" value="Genomic_DNA"/>
</dbReference>
<protein>
    <recommendedName>
        <fullName evidence="8">Vacuolar import and degradation protein 21</fullName>
    </recommendedName>
</protein>
<dbReference type="InterPro" id="IPR009057">
    <property type="entry name" value="Homeodomain-like_sf"/>
</dbReference>
<dbReference type="InterPro" id="IPR014012">
    <property type="entry name" value="HSA_dom"/>
</dbReference>
<dbReference type="GO" id="GO:0003682">
    <property type="term" value="F:chromatin binding"/>
    <property type="evidence" value="ECO:0007669"/>
    <property type="project" value="TreeGrafter"/>
</dbReference>
<feature type="region of interest" description="Disordered" evidence="9">
    <location>
        <begin position="1190"/>
        <end position="1209"/>
    </location>
</feature>
<evidence type="ECO:0000256" key="8">
    <source>
        <dbReference type="ARBA" id="ARBA00029670"/>
    </source>
</evidence>
<feature type="compositionally biased region" description="Low complexity" evidence="9">
    <location>
        <begin position="1192"/>
        <end position="1209"/>
    </location>
</feature>
<dbReference type="Proteomes" id="UP001049176">
    <property type="component" value="Chromosome 10"/>
</dbReference>
<comment type="function">
    <text evidence="7">Component of the NuA4 histone acetyltransferase complex which is involved in transcriptional activation of selected genes principally by acetylation of nucleosomal histone H4 and H2A. The NuA4 complex is also involved in DNA repair.</text>
</comment>
<feature type="compositionally biased region" description="Acidic residues" evidence="9">
    <location>
        <begin position="635"/>
        <end position="645"/>
    </location>
</feature>
<evidence type="ECO:0000256" key="9">
    <source>
        <dbReference type="SAM" id="MobiDB-lite"/>
    </source>
</evidence>
<evidence type="ECO:0000256" key="7">
    <source>
        <dbReference type="ARBA" id="ARBA00025178"/>
    </source>
</evidence>
<evidence type="ECO:0000256" key="5">
    <source>
        <dbReference type="ARBA" id="ARBA00023204"/>
    </source>
</evidence>
<dbReference type="KEGG" id="more:E1B28_002523"/>
<feature type="compositionally biased region" description="Polar residues" evidence="9">
    <location>
        <begin position="151"/>
        <end position="163"/>
    </location>
</feature>
<feature type="region of interest" description="Disordered" evidence="9">
    <location>
        <begin position="665"/>
        <end position="757"/>
    </location>
</feature>
<keyword evidence="4" id="KW-0156">Chromatin regulator</keyword>
<dbReference type="GO" id="GO:0005634">
    <property type="term" value="C:nucleus"/>
    <property type="evidence" value="ECO:0007669"/>
    <property type="project" value="UniProtKB-SubCell"/>
</dbReference>
<evidence type="ECO:0000256" key="3">
    <source>
        <dbReference type="ARBA" id="ARBA00022763"/>
    </source>
</evidence>
<feature type="compositionally biased region" description="Basic and acidic residues" evidence="9">
    <location>
        <begin position="444"/>
        <end position="455"/>
    </location>
</feature>
<evidence type="ECO:0000256" key="6">
    <source>
        <dbReference type="ARBA" id="ARBA00023242"/>
    </source>
</evidence>
<feature type="region of interest" description="Disordered" evidence="9">
    <location>
        <begin position="390"/>
        <end position="410"/>
    </location>
</feature>
<feature type="region of interest" description="Disordered" evidence="9">
    <location>
        <begin position="197"/>
        <end position="315"/>
    </location>
</feature>
<evidence type="ECO:0000259" key="12">
    <source>
        <dbReference type="PROSITE" id="PS51294"/>
    </source>
</evidence>
<dbReference type="Pfam" id="PF13921">
    <property type="entry name" value="Myb_DNA-bind_6"/>
    <property type="match status" value="1"/>
</dbReference>
<proteinExistence type="inferred from homology"/>
<dbReference type="SMART" id="SM00573">
    <property type="entry name" value="HSA"/>
    <property type="match status" value="1"/>
</dbReference>
<feature type="region of interest" description="Disordered" evidence="9">
    <location>
        <begin position="426"/>
        <end position="455"/>
    </location>
</feature>
<dbReference type="GO" id="GO:0006325">
    <property type="term" value="P:chromatin organization"/>
    <property type="evidence" value="ECO:0007669"/>
    <property type="project" value="UniProtKB-KW"/>
</dbReference>
<dbReference type="Pfam" id="PF07529">
    <property type="entry name" value="HSA"/>
    <property type="match status" value="1"/>
</dbReference>
<feature type="region of interest" description="Disordered" evidence="9">
    <location>
        <begin position="322"/>
        <end position="341"/>
    </location>
</feature>
<feature type="domain" description="HSA" evidence="11">
    <location>
        <begin position="525"/>
        <end position="608"/>
    </location>
</feature>
<evidence type="ECO:0000256" key="4">
    <source>
        <dbReference type="ARBA" id="ARBA00022853"/>
    </source>
</evidence>
<keyword evidence="6" id="KW-0539">Nucleus</keyword>
<gene>
    <name evidence="13" type="ORF">E1B28_002523</name>
</gene>
<feature type="region of interest" description="Disordered" evidence="9">
    <location>
        <begin position="825"/>
        <end position="846"/>
    </location>
</feature>
<comment type="subcellular location">
    <subcellularLocation>
        <location evidence="1">Nucleus</location>
    </subcellularLocation>
</comment>
<evidence type="ECO:0000259" key="10">
    <source>
        <dbReference type="PROSITE" id="PS50090"/>
    </source>
</evidence>
<dbReference type="SUPFAM" id="SSF46689">
    <property type="entry name" value="Homeodomain-like"/>
    <property type="match status" value="1"/>
</dbReference>
<feature type="region of interest" description="Disordered" evidence="9">
    <location>
        <begin position="615"/>
        <end position="646"/>
    </location>
</feature>
<keyword evidence="5" id="KW-0234">DNA repair</keyword>
<dbReference type="PROSITE" id="PS51294">
    <property type="entry name" value="HTH_MYB"/>
    <property type="match status" value="1"/>
</dbReference>
<feature type="domain" description="HTH myb-type" evidence="12">
    <location>
        <begin position="944"/>
        <end position="999"/>
    </location>
</feature>
<feature type="compositionally biased region" description="Basic residues" evidence="9">
    <location>
        <begin position="434"/>
        <end position="443"/>
    </location>
</feature>
<feature type="region of interest" description="Disordered" evidence="9">
    <location>
        <begin position="997"/>
        <end position="1046"/>
    </location>
</feature>
<feature type="compositionally biased region" description="Basic and acidic residues" evidence="9">
    <location>
        <begin position="269"/>
        <end position="284"/>
    </location>
</feature>
<evidence type="ECO:0000313" key="13">
    <source>
        <dbReference type="EMBL" id="KAG7086577.1"/>
    </source>
</evidence>
<feature type="compositionally biased region" description="Low complexity" evidence="9">
    <location>
        <begin position="1008"/>
        <end position="1017"/>
    </location>
</feature>
<evidence type="ECO:0000256" key="1">
    <source>
        <dbReference type="ARBA" id="ARBA00004123"/>
    </source>
</evidence>
<dbReference type="InterPro" id="IPR017930">
    <property type="entry name" value="Myb_dom"/>
</dbReference>
<dbReference type="Gene3D" id="1.10.10.60">
    <property type="entry name" value="Homeodomain-like"/>
    <property type="match status" value="1"/>
</dbReference>
<feature type="domain" description="Myb-like" evidence="10">
    <location>
        <begin position="944"/>
        <end position="995"/>
    </location>
</feature>
<dbReference type="PROSITE" id="PS51204">
    <property type="entry name" value="HSA"/>
    <property type="match status" value="1"/>
</dbReference>
<name>A0A9P7RN81_9AGAR</name>
<comment type="similarity">
    <text evidence="2">Belongs to the EAF1 family.</text>
</comment>
<accession>A0A9P7RN81</accession>
<dbReference type="GO" id="GO:0035267">
    <property type="term" value="C:NuA4 histone acetyltransferase complex"/>
    <property type="evidence" value="ECO:0007669"/>
    <property type="project" value="UniProtKB-ARBA"/>
</dbReference>
<dbReference type="OrthoDB" id="5364245at2759"/>
<dbReference type="PROSITE" id="PS50090">
    <property type="entry name" value="MYB_LIKE"/>
    <property type="match status" value="1"/>
</dbReference>
<feature type="compositionally biased region" description="Basic and acidic residues" evidence="9">
    <location>
        <begin position="676"/>
        <end position="694"/>
    </location>
</feature>
<dbReference type="PANTHER" id="PTHR46459:SF1">
    <property type="entry name" value="E1A-BINDING PROTEIN P400"/>
    <property type="match status" value="1"/>
</dbReference>
<dbReference type="CDD" id="cd00167">
    <property type="entry name" value="SANT"/>
    <property type="match status" value="1"/>
</dbReference>
<feature type="region of interest" description="Disordered" evidence="9">
    <location>
        <begin position="115"/>
        <end position="173"/>
    </location>
</feature>
<dbReference type="PANTHER" id="PTHR46459">
    <property type="entry name" value="E1A-BINDING PROTEIN P400-RELATED"/>
    <property type="match status" value="1"/>
</dbReference>
<dbReference type="GeneID" id="66071599"/>
<reference evidence="13" key="1">
    <citation type="journal article" date="2021" name="Genome Biol. Evol.">
        <title>The assembled and annotated genome of the fairy-ring fungus Marasmius oreades.</title>
        <authorList>
            <person name="Hiltunen M."/>
            <person name="Ament-Velasquez S.L."/>
            <person name="Johannesson H."/>
        </authorList>
    </citation>
    <scope>NUCLEOTIDE SEQUENCE</scope>
    <source>
        <strain evidence="13">03SP1</strain>
    </source>
</reference>
<feature type="region of interest" description="Disordered" evidence="9">
    <location>
        <begin position="1276"/>
        <end position="1309"/>
    </location>
</feature>
<sequence length="1323" mass="146153">MPGDPETLVKQRIAQIEEICERRSALLREMYHLLKKRENVGTVLNFDSGEEGDLHVFLNKFQMKSDPPHNYFTSTPENELFSLAPAEVKTSSPASSPSSSIANVESALRSRSVSLKPSSQVVVSKESPRSPAIPPQAESDDELDLIGPSGPVSSYNSPPSTRSDPIEISSAPEVAQVLPIGGDREDDDAVEDMNHITRSVSPKVQPSFEAEETIHSVASFACPPPSPDQQQVEVPLALKDGESRSPSADAPEDKPEVSGGHDTPPQAQSHEDNMDVDHDERPPAPKESTPQSNDTHPDVEIFQEQPSAVDAKDRMIVDETIDTFPQPRERSPTPASPIAVAEPTIRPKLFMISVDSNPEPLIEYSQPSSVFVPIPSSSYRSWNSVQFPADSSVEKEQAPASTPSPGRVRFDVASASNYPLPPLKSLPIEFNPNKKGKHAKQRRKEREKAEKAGGQVNKEEWTPWGFNRWVITIKTNPLYKRVSKSTKCLMTRDWNVAMNELRLLRTAERVEYLKAKGRWSFRQPKKQRGVGGSTKTHWDYLLEEMKWMRTDFREERKWKMALAYNLSTAVLEWHAASSLEERVKQGICVLWKPPRRGTRSTDDAADAEMVYDSAENGHDNADAQPSPEKSVVDYGSDDDEDEDQDKDLQSVVDTLDAAAILEESLAMQENGQSDVGLKDLEPKREEIDDPHALEDTMVVDSIESSGAQQTIQKTESGSNNVSSGLKSTSNDPVLGSKSNTHSSEPANHQSKSHKRNLYAPIREQVAYSEIDKLFLDLDDFHISGTDPQDGQLSQLVLPTTDVSEIFPDMQPYGLLNVALPVIPEGKRKSDKKSEQDPNKRVDETERTKLLPASRFMHIKPTLISALEPAHHFKDGRWLSFDDAPIAVDYEGPPMRAFNEDFANKLFDNKPLPIQIVTPAIPSITNAQSPVKDKTKDKRSIDHLWTANDDALLKSLIEKYPNNWELIAGCYNATRKVVSTDTRTSRDCQERWRQLWEQEQGRQRLESDGTSPPGSSSTAMTTRGVKRLASTSVSSTIAPAGSEPKKRRRHLLIHETIRKSVKKRTESAQKANVKKPPVLHDTHIAYNKLPKYSPAELSRMKVESELRQTQEMQLRNRLNGQQVRPLTGQQLPQPVAVTGTAPANGVNRPAASAPVLPNQNVVPTMRSQQAQVPISQQQRATTPLIANQARMSPQQQHQHPLLQQVQQARPQQPQIQQQQQLALSQQQALAAALAQVQAQNAAAVAAAANGGGTSATPIINGTGSAAQNPHLPVAYSSVTSASRDATSSPAHTSPPPSRTSATPVSKMAPSERWESLGVDIICRT</sequence>
<feature type="compositionally biased region" description="Polar residues" evidence="9">
    <location>
        <begin position="702"/>
        <end position="749"/>
    </location>
</feature>
<comment type="caution">
    <text evidence="13">The sequence shown here is derived from an EMBL/GenBank/DDBJ whole genome shotgun (WGS) entry which is preliminary data.</text>
</comment>
<dbReference type="SMART" id="SM00717">
    <property type="entry name" value="SANT"/>
    <property type="match status" value="1"/>
</dbReference>
<dbReference type="GO" id="GO:0006281">
    <property type="term" value="P:DNA repair"/>
    <property type="evidence" value="ECO:0007669"/>
    <property type="project" value="UniProtKB-KW"/>
</dbReference>
<keyword evidence="3" id="KW-0227">DNA damage</keyword>
<feature type="compositionally biased region" description="Basic and acidic residues" evidence="9">
    <location>
        <begin position="997"/>
        <end position="1006"/>
    </location>
</feature>
<keyword evidence="14" id="KW-1185">Reference proteome</keyword>
<evidence type="ECO:0000259" key="11">
    <source>
        <dbReference type="PROSITE" id="PS51204"/>
    </source>
</evidence>
<evidence type="ECO:0000256" key="2">
    <source>
        <dbReference type="ARBA" id="ARBA00008913"/>
    </source>
</evidence>
<dbReference type="InterPro" id="IPR001005">
    <property type="entry name" value="SANT/Myb"/>
</dbReference>
<dbReference type="RefSeq" id="XP_043003048.1">
    <property type="nucleotide sequence ID" value="XM_043159447.1"/>
</dbReference>
<evidence type="ECO:0000313" key="14">
    <source>
        <dbReference type="Proteomes" id="UP001049176"/>
    </source>
</evidence>